<name>A0ABU1P361_9BACL</name>
<comment type="caution">
    <text evidence="1">The sequence shown here is derived from an EMBL/GenBank/DDBJ whole genome shotgun (WGS) entry which is preliminary data.</text>
</comment>
<evidence type="ECO:0000313" key="1">
    <source>
        <dbReference type="EMBL" id="MDR6554184.1"/>
    </source>
</evidence>
<dbReference type="Proteomes" id="UP001267290">
    <property type="component" value="Unassembled WGS sequence"/>
</dbReference>
<accession>A0ABU1P361</accession>
<evidence type="ECO:0000313" key="2">
    <source>
        <dbReference type="Proteomes" id="UP001267290"/>
    </source>
</evidence>
<gene>
    <name evidence="1" type="ORF">J2736_005399</name>
</gene>
<keyword evidence="2" id="KW-1185">Reference proteome</keyword>
<dbReference type="RefSeq" id="WP_310501623.1">
    <property type="nucleotide sequence ID" value="NZ_JAVDSB010000014.1"/>
</dbReference>
<proteinExistence type="predicted"/>
<protein>
    <submittedName>
        <fullName evidence="1">Uncharacterized protein</fullName>
    </submittedName>
</protein>
<dbReference type="EMBL" id="JAVDSB010000014">
    <property type="protein sequence ID" value="MDR6554184.1"/>
    <property type="molecule type" value="Genomic_DNA"/>
</dbReference>
<organism evidence="1 2">
    <name type="scientific">Paenibacillus qinlingensis</name>
    <dbReference type="NCBI Taxonomy" id="1837343"/>
    <lineage>
        <taxon>Bacteria</taxon>
        <taxon>Bacillati</taxon>
        <taxon>Bacillota</taxon>
        <taxon>Bacilli</taxon>
        <taxon>Bacillales</taxon>
        <taxon>Paenibacillaceae</taxon>
        <taxon>Paenibacillus</taxon>
    </lineage>
</organism>
<sequence>MTSMKGKALPYKDLHLGGRPFLWYAKNRMNEDMKQQPEEVHRWEKK</sequence>
<reference evidence="1 2" key="1">
    <citation type="submission" date="2023-07" db="EMBL/GenBank/DDBJ databases">
        <title>Sorghum-associated microbial communities from plants grown in Nebraska, USA.</title>
        <authorList>
            <person name="Schachtman D."/>
        </authorList>
    </citation>
    <scope>NUCLEOTIDE SEQUENCE [LARGE SCALE GENOMIC DNA]</scope>
    <source>
        <strain evidence="1 2">CC258</strain>
    </source>
</reference>